<accession>A0ABN9WPM5</accession>
<reference evidence="3" key="1">
    <citation type="submission" date="2023-10" db="EMBL/GenBank/DDBJ databases">
        <authorList>
            <person name="Chen Y."/>
            <person name="Shah S."/>
            <person name="Dougan E. K."/>
            <person name="Thang M."/>
            <person name="Chan C."/>
        </authorList>
    </citation>
    <scope>NUCLEOTIDE SEQUENCE [LARGE SCALE GENOMIC DNA]</scope>
</reference>
<proteinExistence type="predicted"/>
<keyword evidence="2" id="KW-0812">Transmembrane</keyword>
<protein>
    <recommendedName>
        <fullName evidence="5">EGF-like domain-containing protein</fullName>
    </recommendedName>
</protein>
<feature type="transmembrane region" description="Helical" evidence="2">
    <location>
        <begin position="621"/>
        <end position="643"/>
    </location>
</feature>
<feature type="transmembrane region" description="Helical" evidence="2">
    <location>
        <begin position="407"/>
        <end position="426"/>
    </location>
</feature>
<sequence length="687" mass="75548">MPFRSHFGSSSYGSSYMLEISCSGCAGISSLLVKRMLIICQSNRSDLCRDRQENCITQGPFEPCFCEDGYGCQDIRRTADHFGYTYEYTCCPGYDGFECGAFSQDNFYRLSIIGLLSLALGLCGVFVASVRPKCGRKSGAASLSPGDRAVESAPTVRDGERLHREVPEERWCVTKADLRQLRRLVWHAVQEHRIIPTESDPFDASDDRIGPSMHTVNSQFIRPVTLSAGKVSWALMLHPEGLPCDLFITHGWEEGVFEFCDNVMNSWPVGAKHAYLCILSNPQNLNISALVSSPTDSPFAKALASATRMLAVPNRTCSIYSRTWCAYEAYLAYSWQKDIRTARPLVRDFWADVVGIGFLSLSGAGAFCIILATQSMFSQDLIYLAPQVLSLILAFFYAFLRKRPGSVSLRIVIRLIGITSGAYAAHQVTKRPHYVTAWLAFAVMFLAPIALESDRLRTSAAAVATQQLQNGFTGHVRDAKCTVPADGEAIRREIRLSFKEHFVDKNVRDIMRMGIVTKHLREVEELVGPLADVSVWGFGTASIGLIWLVLTAQQLEGGWCGGATSWQIWLVLLEGLCWAAVVARLPPDRVAFATGSVTLVFGAIGVGLFEMALTNDMCTSNYITAAFIGPVILAMSIAGPASVARVTPFGPLLVRSVFGFDLWIKPDFLALEAEAQQSMPPQPARDV</sequence>
<evidence type="ECO:0008006" key="5">
    <source>
        <dbReference type="Google" id="ProtNLM"/>
    </source>
</evidence>
<feature type="transmembrane region" description="Helical" evidence="2">
    <location>
        <begin position="381"/>
        <end position="400"/>
    </location>
</feature>
<gene>
    <name evidence="3" type="ORF">PCOR1329_LOCUS69385</name>
</gene>
<feature type="transmembrane region" description="Helical" evidence="2">
    <location>
        <begin position="349"/>
        <end position="375"/>
    </location>
</feature>
<feature type="transmembrane region" description="Helical" evidence="2">
    <location>
        <begin position="590"/>
        <end position="609"/>
    </location>
</feature>
<feature type="transmembrane region" description="Helical" evidence="2">
    <location>
        <begin position="432"/>
        <end position="451"/>
    </location>
</feature>
<evidence type="ECO:0000256" key="1">
    <source>
        <dbReference type="SAM" id="MobiDB-lite"/>
    </source>
</evidence>
<evidence type="ECO:0000313" key="4">
    <source>
        <dbReference type="Proteomes" id="UP001189429"/>
    </source>
</evidence>
<organism evidence="3 4">
    <name type="scientific">Prorocentrum cordatum</name>
    <dbReference type="NCBI Taxonomy" id="2364126"/>
    <lineage>
        <taxon>Eukaryota</taxon>
        <taxon>Sar</taxon>
        <taxon>Alveolata</taxon>
        <taxon>Dinophyceae</taxon>
        <taxon>Prorocentrales</taxon>
        <taxon>Prorocentraceae</taxon>
        <taxon>Prorocentrum</taxon>
    </lineage>
</organism>
<keyword evidence="2" id="KW-0472">Membrane</keyword>
<feature type="transmembrane region" description="Helical" evidence="2">
    <location>
        <begin position="107"/>
        <end position="128"/>
    </location>
</feature>
<dbReference type="Proteomes" id="UP001189429">
    <property type="component" value="Unassembled WGS sequence"/>
</dbReference>
<name>A0ABN9WPM5_9DINO</name>
<comment type="caution">
    <text evidence="3">The sequence shown here is derived from an EMBL/GenBank/DDBJ whole genome shotgun (WGS) entry which is preliminary data.</text>
</comment>
<dbReference type="EMBL" id="CAUYUJ010019106">
    <property type="protein sequence ID" value="CAK0888636.1"/>
    <property type="molecule type" value="Genomic_DNA"/>
</dbReference>
<keyword evidence="4" id="KW-1185">Reference proteome</keyword>
<feature type="transmembrane region" description="Helical" evidence="2">
    <location>
        <begin position="566"/>
        <end position="583"/>
    </location>
</feature>
<keyword evidence="2" id="KW-1133">Transmembrane helix</keyword>
<feature type="region of interest" description="Disordered" evidence="1">
    <location>
        <begin position="137"/>
        <end position="156"/>
    </location>
</feature>
<feature type="transmembrane region" description="Helical" evidence="2">
    <location>
        <begin position="526"/>
        <end position="550"/>
    </location>
</feature>
<evidence type="ECO:0000313" key="3">
    <source>
        <dbReference type="EMBL" id="CAK0888636.1"/>
    </source>
</evidence>
<evidence type="ECO:0000256" key="2">
    <source>
        <dbReference type="SAM" id="Phobius"/>
    </source>
</evidence>